<dbReference type="Proteomes" id="UP000253868">
    <property type="component" value="Chromosome"/>
</dbReference>
<accession>A0A345I0X6</accession>
<keyword evidence="1" id="KW-0472">Membrane</keyword>
<evidence type="ECO:0000256" key="1">
    <source>
        <dbReference type="SAM" id="Phobius"/>
    </source>
</evidence>
<feature type="transmembrane region" description="Helical" evidence="1">
    <location>
        <begin position="68"/>
        <end position="89"/>
    </location>
</feature>
<protein>
    <submittedName>
        <fullName evidence="2">Uncharacterized protein</fullName>
    </submittedName>
</protein>
<reference evidence="3" key="1">
    <citation type="submission" date="2018-07" db="EMBL/GenBank/DDBJ databases">
        <authorList>
            <person name="Zhao J."/>
        </authorList>
    </citation>
    <scope>NUCLEOTIDE SEQUENCE [LARGE SCALE GENOMIC DNA]</scope>
    <source>
        <strain evidence="3">GSSD-12</strain>
    </source>
</reference>
<gene>
    <name evidence="2" type="ORF">DVK44_14790</name>
</gene>
<proteinExistence type="predicted"/>
<organism evidence="2 3">
    <name type="scientific">Streptomyces paludis</name>
    <dbReference type="NCBI Taxonomy" id="2282738"/>
    <lineage>
        <taxon>Bacteria</taxon>
        <taxon>Bacillati</taxon>
        <taxon>Actinomycetota</taxon>
        <taxon>Actinomycetes</taxon>
        <taxon>Kitasatosporales</taxon>
        <taxon>Streptomycetaceae</taxon>
        <taxon>Streptomyces</taxon>
    </lineage>
</organism>
<dbReference type="EMBL" id="CP031194">
    <property type="protein sequence ID" value="AXG82600.1"/>
    <property type="molecule type" value="Genomic_DNA"/>
</dbReference>
<dbReference type="KEGG" id="spad:DVK44_14790"/>
<evidence type="ECO:0000313" key="2">
    <source>
        <dbReference type="EMBL" id="AXG82600.1"/>
    </source>
</evidence>
<keyword evidence="1" id="KW-0812">Transmembrane</keyword>
<dbReference type="AlphaFoldDB" id="A0A345I0X6"/>
<feature type="transmembrane region" description="Helical" evidence="1">
    <location>
        <begin position="42"/>
        <end position="62"/>
    </location>
</feature>
<dbReference type="RefSeq" id="WP_114665136.1">
    <property type="nucleotide sequence ID" value="NZ_CP031194.1"/>
</dbReference>
<keyword evidence="1" id="KW-1133">Transmembrane helix</keyword>
<feature type="transmembrane region" description="Helical" evidence="1">
    <location>
        <begin position="6"/>
        <end position="30"/>
    </location>
</feature>
<name>A0A345I0X6_9ACTN</name>
<sequence length="97" mass="10409">MKLYLVIPVALVALLIGASGVAALVRGWVLPLSREQVRRPRLFGWGQLAVALGLCGQMVFFMADDIDIRQFGTLSGSALLLVGVLVMGLSRRRSANA</sequence>
<evidence type="ECO:0000313" key="3">
    <source>
        <dbReference type="Proteomes" id="UP000253868"/>
    </source>
</evidence>
<keyword evidence="3" id="KW-1185">Reference proteome</keyword>
<dbReference type="OrthoDB" id="4307239at2"/>